<evidence type="ECO:0000313" key="1">
    <source>
        <dbReference type="EMBL" id="CAK9266622.1"/>
    </source>
</evidence>
<keyword evidence="2" id="KW-1185">Reference proteome</keyword>
<dbReference type="Proteomes" id="UP001497444">
    <property type="component" value="Chromosome 18"/>
</dbReference>
<accession>A0ABP0WMM3</accession>
<protein>
    <submittedName>
        <fullName evidence="1">Uncharacterized protein</fullName>
    </submittedName>
</protein>
<organism evidence="1 2">
    <name type="scientific">Sphagnum jensenii</name>
    <dbReference type="NCBI Taxonomy" id="128206"/>
    <lineage>
        <taxon>Eukaryota</taxon>
        <taxon>Viridiplantae</taxon>
        <taxon>Streptophyta</taxon>
        <taxon>Embryophyta</taxon>
        <taxon>Bryophyta</taxon>
        <taxon>Sphagnophytina</taxon>
        <taxon>Sphagnopsida</taxon>
        <taxon>Sphagnales</taxon>
        <taxon>Sphagnaceae</taxon>
        <taxon>Sphagnum</taxon>
    </lineage>
</organism>
<name>A0ABP0WMM3_9BRYO</name>
<gene>
    <name evidence="1" type="ORF">CSSPJE1EN1_LOCUS12100</name>
</gene>
<sequence length="69" mass="7846">MKTMDDEDEDDIQLQCIGSSCNVVVLQEPGDMIEDMTEEAQMRKTEEEEANALLLFICTSFMRFAFTAS</sequence>
<dbReference type="EMBL" id="OZ020113">
    <property type="protein sequence ID" value="CAK9266622.1"/>
    <property type="molecule type" value="Genomic_DNA"/>
</dbReference>
<proteinExistence type="predicted"/>
<reference evidence="1" key="1">
    <citation type="submission" date="2024-02" db="EMBL/GenBank/DDBJ databases">
        <authorList>
            <consortium name="ELIXIR-Norway"/>
            <consortium name="Elixir Norway"/>
        </authorList>
    </citation>
    <scope>NUCLEOTIDE SEQUENCE</scope>
</reference>
<evidence type="ECO:0000313" key="2">
    <source>
        <dbReference type="Proteomes" id="UP001497444"/>
    </source>
</evidence>